<evidence type="ECO:0000256" key="1">
    <source>
        <dbReference type="SAM" id="MobiDB-lite"/>
    </source>
</evidence>
<dbReference type="PANTHER" id="PTHR21666">
    <property type="entry name" value="PEPTIDASE-RELATED"/>
    <property type="match status" value="1"/>
</dbReference>
<dbReference type="Gene3D" id="2.70.70.10">
    <property type="entry name" value="Glucose Permease (Domain IIA)"/>
    <property type="match status" value="1"/>
</dbReference>
<dbReference type="CDD" id="cd12797">
    <property type="entry name" value="M23_peptidase"/>
    <property type="match status" value="1"/>
</dbReference>
<dbReference type="EMBL" id="JANFFA010000001">
    <property type="protein sequence ID" value="MDQ2092604.1"/>
    <property type="molecule type" value="Genomic_DNA"/>
</dbReference>
<dbReference type="InterPro" id="IPR050570">
    <property type="entry name" value="Cell_wall_metabolism_enzyme"/>
</dbReference>
<dbReference type="AlphaFoldDB" id="A0AAJ1X4K4"/>
<reference evidence="3" key="1">
    <citation type="submission" date="2022-07" db="EMBL/GenBank/DDBJ databases">
        <authorList>
            <person name="Otstavnykh N."/>
            <person name="Isaeva M."/>
            <person name="Bystritskaya E."/>
        </authorList>
    </citation>
    <scope>NUCLEOTIDE SEQUENCE</scope>
    <source>
        <strain evidence="3">10Alg 79</strain>
    </source>
</reference>
<dbReference type="RefSeq" id="WP_317624229.1">
    <property type="nucleotide sequence ID" value="NZ_JANFFA010000001.1"/>
</dbReference>
<accession>A0AAJ1X4K4</accession>
<dbReference type="SUPFAM" id="SSF51261">
    <property type="entry name" value="Duplicated hybrid motif"/>
    <property type="match status" value="1"/>
</dbReference>
<feature type="compositionally biased region" description="Polar residues" evidence="1">
    <location>
        <begin position="291"/>
        <end position="301"/>
    </location>
</feature>
<dbReference type="CDD" id="cd00118">
    <property type="entry name" value="LysM"/>
    <property type="match status" value="2"/>
</dbReference>
<dbReference type="InterPro" id="IPR011055">
    <property type="entry name" value="Dup_hybrid_motif"/>
</dbReference>
<feature type="compositionally biased region" description="Basic and acidic residues" evidence="1">
    <location>
        <begin position="175"/>
        <end position="187"/>
    </location>
</feature>
<feature type="region of interest" description="Disordered" evidence="1">
    <location>
        <begin position="152"/>
        <end position="191"/>
    </location>
</feature>
<dbReference type="GO" id="GO:0004222">
    <property type="term" value="F:metalloendopeptidase activity"/>
    <property type="evidence" value="ECO:0007669"/>
    <property type="project" value="TreeGrafter"/>
</dbReference>
<feature type="domain" description="LysM" evidence="2">
    <location>
        <begin position="186"/>
        <end position="230"/>
    </location>
</feature>
<feature type="compositionally biased region" description="Low complexity" evidence="1">
    <location>
        <begin position="162"/>
        <end position="174"/>
    </location>
</feature>
<gene>
    <name evidence="3" type="ORF">NOI20_00595</name>
</gene>
<dbReference type="Pfam" id="PF01476">
    <property type="entry name" value="LysM"/>
    <property type="match status" value="2"/>
</dbReference>
<dbReference type="Gene3D" id="3.10.350.10">
    <property type="entry name" value="LysM domain"/>
    <property type="match status" value="2"/>
</dbReference>
<protein>
    <submittedName>
        <fullName evidence="3">LysM peptidoglycan-binding domain-containing M23 family metallopeptidase</fullName>
    </submittedName>
</protein>
<dbReference type="PROSITE" id="PS51782">
    <property type="entry name" value="LYSM"/>
    <property type="match status" value="1"/>
</dbReference>
<proteinExistence type="predicted"/>
<dbReference type="SUPFAM" id="SSF54106">
    <property type="entry name" value="LysM domain"/>
    <property type="match status" value="2"/>
</dbReference>
<organism evidence="3 4">
    <name type="scientific">Rhodalgimonas zhirmunskyi</name>
    <dbReference type="NCBI Taxonomy" id="2964767"/>
    <lineage>
        <taxon>Bacteria</taxon>
        <taxon>Pseudomonadati</taxon>
        <taxon>Pseudomonadota</taxon>
        <taxon>Alphaproteobacteria</taxon>
        <taxon>Rhodobacterales</taxon>
        <taxon>Roseobacteraceae</taxon>
        <taxon>Rhodalgimonas</taxon>
    </lineage>
</organism>
<dbReference type="InterPro" id="IPR036779">
    <property type="entry name" value="LysM_dom_sf"/>
</dbReference>
<dbReference type="SMART" id="SM00257">
    <property type="entry name" value="LysM"/>
    <property type="match status" value="2"/>
</dbReference>
<evidence type="ECO:0000313" key="4">
    <source>
        <dbReference type="Proteomes" id="UP001227162"/>
    </source>
</evidence>
<dbReference type="Proteomes" id="UP001227162">
    <property type="component" value="Unassembled WGS sequence"/>
</dbReference>
<keyword evidence="4" id="KW-1185">Reference proteome</keyword>
<evidence type="ECO:0000313" key="3">
    <source>
        <dbReference type="EMBL" id="MDQ2092604.1"/>
    </source>
</evidence>
<feature type="region of interest" description="Disordered" evidence="1">
    <location>
        <begin position="238"/>
        <end position="302"/>
    </location>
</feature>
<evidence type="ECO:0000259" key="2">
    <source>
        <dbReference type="PROSITE" id="PS51782"/>
    </source>
</evidence>
<reference evidence="3" key="2">
    <citation type="submission" date="2023-04" db="EMBL/GenBank/DDBJ databases">
        <title>'Rhodoalgimonas zhirmunskyi' gen. nov., isolated from a red alga.</title>
        <authorList>
            <person name="Nedashkovskaya O.I."/>
            <person name="Otstavnykh N.Y."/>
            <person name="Bystritskaya E.P."/>
            <person name="Balabanova L.A."/>
            <person name="Isaeva M.P."/>
        </authorList>
    </citation>
    <scope>NUCLEOTIDE SEQUENCE</scope>
    <source>
        <strain evidence="3">10Alg 79</strain>
    </source>
</reference>
<comment type="caution">
    <text evidence="3">The sequence shown here is derived from an EMBL/GenBank/DDBJ whole genome shotgun (WGS) entry which is preliminary data.</text>
</comment>
<dbReference type="PANTHER" id="PTHR21666:SF270">
    <property type="entry name" value="MUREIN HYDROLASE ACTIVATOR ENVC"/>
    <property type="match status" value="1"/>
</dbReference>
<dbReference type="Pfam" id="PF01551">
    <property type="entry name" value="Peptidase_M23"/>
    <property type="match status" value="1"/>
</dbReference>
<dbReference type="InterPro" id="IPR018392">
    <property type="entry name" value="LysM"/>
</dbReference>
<feature type="compositionally biased region" description="Low complexity" evidence="1">
    <location>
        <begin position="248"/>
        <end position="257"/>
    </location>
</feature>
<name>A0AAJ1X4K4_9RHOB</name>
<dbReference type="InterPro" id="IPR016047">
    <property type="entry name" value="M23ase_b-sheet_dom"/>
</dbReference>
<dbReference type="PROSITE" id="PS51257">
    <property type="entry name" value="PROKAR_LIPOPROTEIN"/>
    <property type="match status" value="1"/>
</dbReference>
<sequence>MRFLVTNRALGPQVLFLGAALALSGCDKPLDLDFRGAIGGGLNTADAARAATAKRPAPDDRGVISYPNYQVAVARRGDTLSSVAARVGLDAKALASYNGVAPADPLREGEIVALPRRVAEPSPATGSPTTGPIQPPDVDITTLAGTAIDRAGSQRVETTSLAPATQASKPAAAAKEPKIARGLEPQRHKVQRGETAYTVARLYNVSVRSLAEWNGLGPDFAIREGQFLLIPVAEATAPKTAAKKSEPETVAPGTGSPTPVPPSATKPLPAEKTAPLATQKAEDSKPAANLGKTQTKASTGSGRLAYPVTGKIIRDYSKGKNEGIDIAASSGTAIGAADAGTVAYITKTTEDVQIIVVKHASDLTTVYANVDNIAVKKGDTVKRGQKIAQIPGGKSAYVHFEVRKGFDSTDPMGYLQ</sequence>